<accession>J8ERC2</accession>
<protein>
    <recommendedName>
        <fullName evidence="3">Methyltransferase type 11 domain-containing protein</fullName>
    </recommendedName>
</protein>
<dbReference type="EMBL" id="AHEN01000050">
    <property type="protein sequence ID" value="EJQ93767.1"/>
    <property type="molecule type" value="Genomic_DNA"/>
</dbReference>
<dbReference type="SUPFAM" id="SSF53335">
    <property type="entry name" value="S-adenosyl-L-methionine-dependent methyltransferases"/>
    <property type="match status" value="1"/>
</dbReference>
<dbReference type="Proteomes" id="UP000006997">
    <property type="component" value="Unassembled WGS sequence"/>
</dbReference>
<evidence type="ECO:0000313" key="1">
    <source>
        <dbReference type="EMBL" id="EJQ93767.1"/>
    </source>
</evidence>
<dbReference type="RefSeq" id="WP_002161886.1">
    <property type="nucleotide sequence ID" value="NZ_JH792115.1"/>
</dbReference>
<dbReference type="HOGENOM" id="CLU_146042_0_0_9"/>
<dbReference type="InterPro" id="IPR029063">
    <property type="entry name" value="SAM-dependent_MTases_sf"/>
</dbReference>
<proteinExistence type="predicted"/>
<dbReference type="AlphaFoldDB" id="J8ERC2"/>
<sequence length="151" mass="17411">MAAKNHSDTSWAVGDLANTPFYDKQFDVILNILSPSNFAEFKRLLRPDGSVVKVIPQSEYMKELREILFDDPEKQVYSNVDTLERFNENFEIVDSSRIHYTKYLNNSAIQLLAKMTPLTWSTTEEKIKILLERNSLAITIDLQVLIGKNIK</sequence>
<organism evidence="1 2">
    <name type="scientific">Bacillus cereus MC67</name>
    <dbReference type="NCBI Taxonomy" id="1053219"/>
    <lineage>
        <taxon>Bacteria</taxon>
        <taxon>Bacillati</taxon>
        <taxon>Bacillota</taxon>
        <taxon>Bacilli</taxon>
        <taxon>Bacillales</taxon>
        <taxon>Bacillaceae</taxon>
        <taxon>Bacillus</taxon>
        <taxon>Bacillus cereus group</taxon>
    </lineage>
</organism>
<gene>
    <name evidence="1" type="ORF">II3_05188</name>
</gene>
<comment type="caution">
    <text evidence="1">The sequence shown here is derived from an EMBL/GenBank/DDBJ whole genome shotgun (WGS) entry which is preliminary data.</text>
</comment>
<dbReference type="Gene3D" id="3.40.50.150">
    <property type="entry name" value="Vaccinia Virus protein VP39"/>
    <property type="match status" value="1"/>
</dbReference>
<name>J8ERC2_BACCE</name>
<evidence type="ECO:0008006" key="3">
    <source>
        <dbReference type="Google" id="ProtNLM"/>
    </source>
</evidence>
<dbReference type="PATRIC" id="fig|1053219.3.peg.5307"/>
<reference evidence="1 2" key="1">
    <citation type="submission" date="2012-04" db="EMBL/GenBank/DDBJ databases">
        <title>The Genome Sequence of Bacillus cereus MC67.</title>
        <authorList>
            <consortium name="The Broad Institute Genome Sequencing Platform"/>
            <consortium name="The Broad Institute Genome Sequencing Center for Infectious Disease"/>
            <person name="Feldgarden M."/>
            <person name="Van der Auwera G.A."/>
            <person name="Mahillon J."/>
            <person name="Duprez V."/>
            <person name="Timmery S."/>
            <person name="Mattelet C."/>
            <person name="Dierick K."/>
            <person name="Sun M."/>
            <person name="Yu Z."/>
            <person name="Zhu L."/>
            <person name="Hu X."/>
            <person name="Shank E.B."/>
            <person name="Swiecicka I."/>
            <person name="Hansen B.M."/>
            <person name="Andrup L."/>
            <person name="Young S.K."/>
            <person name="Zeng Q."/>
            <person name="Gargeya S."/>
            <person name="Fitzgerald M."/>
            <person name="Haas B."/>
            <person name="Abouelleil A."/>
            <person name="Alvarado L."/>
            <person name="Arachchi H.M."/>
            <person name="Berlin A."/>
            <person name="Chapman S.B."/>
            <person name="Goldberg J."/>
            <person name="Griggs A."/>
            <person name="Gujja S."/>
            <person name="Hansen M."/>
            <person name="Howarth C."/>
            <person name="Imamovic A."/>
            <person name="Larimer J."/>
            <person name="McCowen C."/>
            <person name="Montmayeur A."/>
            <person name="Murphy C."/>
            <person name="Neiman D."/>
            <person name="Pearson M."/>
            <person name="Priest M."/>
            <person name="Roberts A."/>
            <person name="Saif S."/>
            <person name="Shea T."/>
            <person name="Sisk P."/>
            <person name="Sykes S."/>
            <person name="Wortman J."/>
            <person name="Nusbaum C."/>
            <person name="Birren B."/>
        </authorList>
    </citation>
    <scope>NUCLEOTIDE SEQUENCE [LARGE SCALE GENOMIC DNA]</scope>
    <source>
        <strain evidence="1 2">MC67</strain>
    </source>
</reference>
<evidence type="ECO:0000313" key="2">
    <source>
        <dbReference type="Proteomes" id="UP000006997"/>
    </source>
</evidence>